<name>A0A1M4YXB3_9FLAO</name>
<sequence length="111" mass="12925">MKIFIFCSFMILVSSCGEPDCNNVKKAYYPEDYNLIVEEASIDNTWIKVRGSVPITNKKSNIMVHNNWIDDLNEVEVGDTIIKRKGNLELAVHKKDTIIRHDWYCRGKVYK</sequence>
<dbReference type="PROSITE" id="PS51257">
    <property type="entry name" value="PROKAR_LIPOPROTEIN"/>
    <property type="match status" value="1"/>
</dbReference>
<dbReference type="EMBL" id="FQVE01000002">
    <property type="protein sequence ID" value="SHF10355.1"/>
    <property type="molecule type" value="Genomic_DNA"/>
</dbReference>
<organism evidence="1 2">
    <name type="scientific">Chryseobacterium vrystaatense</name>
    <dbReference type="NCBI Taxonomy" id="307480"/>
    <lineage>
        <taxon>Bacteria</taxon>
        <taxon>Pseudomonadati</taxon>
        <taxon>Bacteroidota</taxon>
        <taxon>Flavobacteriia</taxon>
        <taxon>Flavobacteriales</taxon>
        <taxon>Weeksellaceae</taxon>
        <taxon>Chryseobacterium group</taxon>
        <taxon>Chryseobacterium</taxon>
    </lineage>
</organism>
<evidence type="ECO:0000313" key="1">
    <source>
        <dbReference type="EMBL" id="SHF10355.1"/>
    </source>
</evidence>
<proteinExistence type="predicted"/>
<gene>
    <name evidence="1" type="ORF">SAMN02787073_1407</name>
</gene>
<evidence type="ECO:0000313" key="2">
    <source>
        <dbReference type="Proteomes" id="UP000184108"/>
    </source>
</evidence>
<dbReference type="Proteomes" id="UP000184108">
    <property type="component" value="Unassembled WGS sequence"/>
</dbReference>
<dbReference type="AlphaFoldDB" id="A0A1M4YXB3"/>
<dbReference type="RefSeq" id="WP_073172172.1">
    <property type="nucleotide sequence ID" value="NZ_FQVE01000002.1"/>
</dbReference>
<protein>
    <submittedName>
        <fullName evidence="1">Uncharacterized protein</fullName>
    </submittedName>
</protein>
<reference evidence="2" key="1">
    <citation type="submission" date="2016-11" db="EMBL/GenBank/DDBJ databases">
        <authorList>
            <person name="Varghese N."/>
            <person name="Submissions S."/>
        </authorList>
    </citation>
    <scope>NUCLEOTIDE SEQUENCE [LARGE SCALE GENOMIC DNA]</scope>
    <source>
        <strain evidence="2">YR203</strain>
    </source>
</reference>
<accession>A0A1M4YXB3</accession>